<proteinExistence type="predicted"/>
<name>A0A917UF20_9ACTN</name>
<keyword evidence="2" id="KW-1185">Reference proteome</keyword>
<dbReference type="Gene3D" id="3.40.190.10">
    <property type="entry name" value="Periplasmic binding protein-like II"/>
    <property type="match status" value="1"/>
</dbReference>
<reference evidence="1" key="1">
    <citation type="journal article" date="2014" name="Int. J. Syst. Evol. Microbiol.">
        <title>Complete genome sequence of Corynebacterium casei LMG S-19264T (=DSM 44701T), isolated from a smear-ripened cheese.</title>
        <authorList>
            <consortium name="US DOE Joint Genome Institute (JGI-PGF)"/>
            <person name="Walter F."/>
            <person name="Albersmeier A."/>
            <person name="Kalinowski J."/>
            <person name="Ruckert C."/>
        </authorList>
    </citation>
    <scope>NUCLEOTIDE SEQUENCE</scope>
    <source>
        <strain evidence="1">JCM 19831</strain>
    </source>
</reference>
<comment type="caution">
    <text evidence="1">The sequence shown here is derived from an EMBL/GenBank/DDBJ whole genome shotgun (WGS) entry which is preliminary data.</text>
</comment>
<dbReference type="Proteomes" id="UP000642070">
    <property type="component" value="Unassembled WGS sequence"/>
</dbReference>
<dbReference type="AlphaFoldDB" id="A0A917UF20"/>
<dbReference type="PANTHER" id="PTHR43649">
    <property type="entry name" value="ARABINOSE-BINDING PROTEIN-RELATED"/>
    <property type="match status" value="1"/>
</dbReference>
<reference evidence="1" key="2">
    <citation type="submission" date="2020-09" db="EMBL/GenBank/DDBJ databases">
        <authorList>
            <person name="Sun Q."/>
            <person name="Ohkuma M."/>
        </authorList>
    </citation>
    <scope>NUCLEOTIDE SEQUENCE</scope>
    <source>
        <strain evidence="1">JCM 19831</strain>
    </source>
</reference>
<organism evidence="1 2">
    <name type="scientific">Dactylosporangium sucinum</name>
    <dbReference type="NCBI Taxonomy" id="1424081"/>
    <lineage>
        <taxon>Bacteria</taxon>
        <taxon>Bacillati</taxon>
        <taxon>Actinomycetota</taxon>
        <taxon>Actinomycetes</taxon>
        <taxon>Micromonosporales</taxon>
        <taxon>Micromonosporaceae</taxon>
        <taxon>Dactylosporangium</taxon>
    </lineage>
</organism>
<dbReference type="InterPro" id="IPR006311">
    <property type="entry name" value="TAT_signal"/>
</dbReference>
<dbReference type="RefSeq" id="WP_229837177.1">
    <property type="nucleotide sequence ID" value="NZ_BMPI01000107.1"/>
</dbReference>
<dbReference type="PANTHER" id="PTHR43649:SF12">
    <property type="entry name" value="DIACETYLCHITOBIOSE BINDING PROTEIN DASA"/>
    <property type="match status" value="1"/>
</dbReference>
<dbReference type="InterPro" id="IPR006059">
    <property type="entry name" value="SBP"/>
</dbReference>
<sequence length="470" mass="50539">MISSNPLSARLSRRRFVGGAAVAGLALAAGCAHEDDDAFGAGVLAGGPAEQFTPPTAKLSGALRILAWSHFVPTYDRWFDGFVRRWAGQAGVDVTVDHIDLGQITTRVAAEIYAGRGHDLIQYVAPLPQFEPAVLDLTDLVREANRRWGPQLELCRRSSYNPATNRYFAYAPGWVPDPGNYRRSMWSKIGLPGGPSSWDELLRGGAEIRRATGVQLGLGMSQELDSNMVGRSLLWSFGSSIQDAEGRVTLDTPEAVAAVEFMTRLYRQAMTDEVFSWIPTSNNQGLVAGRLSYISNSISAWRTAQRSTPAIAADIDFVPALAGPAGATAAHHLVHNWVIPKYAAGAAAGQEFLLHYTANFAAATYSSMLYDLCAWPGRTPELATWLRRDPFRADPPGKLELLVDAARWSADLGHPGTANAAVGEVASSFVIPDMFARAARGEVSAAVAVADAAAQVRSIYGKWQARGLVA</sequence>
<accession>A0A917UF20</accession>
<evidence type="ECO:0000313" key="1">
    <source>
        <dbReference type="EMBL" id="GGM86529.1"/>
    </source>
</evidence>
<dbReference type="SUPFAM" id="SSF53850">
    <property type="entry name" value="Periplasmic binding protein-like II"/>
    <property type="match status" value="1"/>
</dbReference>
<protein>
    <recommendedName>
        <fullName evidence="3">Extracellular solute-binding protein</fullName>
    </recommendedName>
</protein>
<dbReference type="PROSITE" id="PS51318">
    <property type="entry name" value="TAT"/>
    <property type="match status" value="1"/>
</dbReference>
<evidence type="ECO:0000313" key="2">
    <source>
        <dbReference type="Proteomes" id="UP000642070"/>
    </source>
</evidence>
<dbReference type="InterPro" id="IPR050490">
    <property type="entry name" value="Bact_solute-bd_prot1"/>
</dbReference>
<dbReference type="Pfam" id="PF01547">
    <property type="entry name" value="SBP_bac_1"/>
    <property type="match status" value="1"/>
</dbReference>
<evidence type="ECO:0008006" key="3">
    <source>
        <dbReference type="Google" id="ProtNLM"/>
    </source>
</evidence>
<gene>
    <name evidence="1" type="ORF">GCM10007977_105540</name>
</gene>
<dbReference type="EMBL" id="BMPI01000107">
    <property type="protein sequence ID" value="GGM86529.1"/>
    <property type="molecule type" value="Genomic_DNA"/>
</dbReference>